<evidence type="ECO:0000313" key="2">
    <source>
        <dbReference type="Proteomes" id="UP000016498"/>
    </source>
</evidence>
<protein>
    <submittedName>
        <fullName evidence="1">Uncharacterized protein</fullName>
    </submittedName>
</protein>
<accession>U1R7M0</accession>
<sequence>MILRLIRRRRYRRSKPRASGDDPAAEWMKSRIMKVNPARAGMIRRAPGW</sequence>
<dbReference type="Proteomes" id="UP000016498">
    <property type="component" value="Unassembled WGS sequence"/>
</dbReference>
<evidence type="ECO:0000313" key="1">
    <source>
        <dbReference type="EMBL" id="ERH14502.1"/>
    </source>
</evidence>
<reference evidence="1 2" key="1">
    <citation type="submission" date="2013-06" db="EMBL/GenBank/DDBJ databases">
        <authorList>
            <person name="Weinstock G."/>
            <person name="Sodergren E."/>
            <person name="Lobos E.A."/>
            <person name="Fulton L."/>
            <person name="Fulton R."/>
            <person name="Courtney L."/>
            <person name="Fronick C."/>
            <person name="O'Laughlin M."/>
            <person name="Godfrey J."/>
            <person name="Wilson R.M."/>
            <person name="Miner T."/>
            <person name="Farmer C."/>
            <person name="Delehaunty K."/>
            <person name="Cordes M."/>
            <person name="Minx P."/>
            <person name="Tomlinson C."/>
            <person name="Chen J."/>
            <person name="Wollam A."/>
            <person name="Pepin K.H."/>
            <person name="Bhonagiri V."/>
            <person name="Zhang X."/>
            <person name="Warren W."/>
            <person name="Mitreva M."/>
            <person name="Mardis E.R."/>
            <person name="Wilson R.K."/>
        </authorList>
    </citation>
    <scope>NUCLEOTIDE SEQUENCE [LARGE SCALE GENOMIC DNA]</scope>
    <source>
        <strain evidence="1 2">F0510</strain>
    </source>
</reference>
<organism evidence="1 2">
    <name type="scientific">Actinomyces johnsonii F0510</name>
    <dbReference type="NCBI Taxonomy" id="1227262"/>
    <lineage>
        <taxon>Bacteria</taxon>
        <taxon>Bacillati</taxon>
        <taxon>Actinomycetota</taxon>
        <taxon>Actinomycetes</taxon>
        <taxon>Actinomycetales</taxon>
        <taxon>Actinomycetaceae</taxon>
        <taxon>Actinomyces</taxon>
    </lineage>
</organism>
<dbReference type="EMBL" id="AWSD01000430">
    <property type="protein sequence ID" value="ERH14502.1"/>
    <property type="molecule type" value="Genomic_DNA"/>
</dbReference>
<dbReference type="AlphaFoldDB" id="U1R7M0"/>
<name>U1R7M0_9ACTO</name>
<comment type="caution">
    <text evidence="1">The sequence shown here is derived from an EMBL/GenBank/DDBJ whole genome shotgun (WGS) entry which is preliminary data.</text>
</comment>
<dbReference type="HOGENOM" id="CLU_3131371_0_0_11"/>
<gene>
    <name evidence="1" type="ORF">HMPREF1549_03445</name>
</gene>
<proteinExistence type="predicted"/>